<comment type="caution">
    <text evidence="1">The sequence shown here is derived from an EMBL/GenBank/DDBJ whole genome shotgun (WGS) entry which is preliminary data.</text>
</comment>
<reference evidence="2" key="1">
    <citation type="journal article" date="2020" name="Nat. Commun.">
        <title>Genome sequence of the cluster root forming white lupin.</title>
        <authorList>
            <person name="Hufnagel B."/>
            <person name="Marques A."/>
            <person name="Soriano A."/>
            <person name="Marques L."/>
            <person name="Divol F."/>
            <person name="Doumas P."/>
            <person name="Sallet E."/>
            <person name="Mancinotti D."/>
            <person name="Carrere S."/>
            <person name="Marande W."/>
            <person name="Arribat S."/>
            <person name="Keller J."/>
            <person name="Huneau C."/>
            <person name="Blein T."/>
            <person name="Aime D."/>
            <person name="Laguerre M."/>
            <person name="Taylor J."/>
            <person name="Schubert V."/>
            <person name="Nelson M."/>
            <person name="Geu-Flores F."/>
            <person name="Crespi M."/>
            <person name="Gallardo-Guerrero K."/>
            <person name="Delaux P.-M."/>
            <person name="Salse J."/>
            <person name="Berges H."/>
            <person name="Guyot R."/>
            <person name="Gouzy J."/>
            <person name="Peret B."/>
        </authorList>
    </citation>
    <scope>NUCLEOTIDE SEQUENCE [LARGE SCALE GENOMIC DNA]</scope>
    <source>
        <strain evidence="2">cv. Amiga</strain>
    </source>
</reference>
<proteinExistence type="predicted"/>
<dbReference type="Proteomes" id="UP000447434">
    <property type="component" value="Chromosome 7"/>
</dbReference>
<dbReference type="EMBL" id="WOCE01000007">
    <property type="protein sequence ID" value="KAE9611006.1"/>
    <property type="molecule type" value="Genomic_DNA"/>
</dbReference>
<gene>
    <name evidence="1" type="ORF">Lalb_Chr07g0193141</name>
</gene>
<sequence length="92" mass="10892">MSPTCIPLFSIKEVLHFLTFNSTLFTPISLFRISSFSYSCITSSFFPSHYPIKVELFILNVVVENPKLIFLSSWFHIRFRAENDFEFHNHLR</sequence>
<dbReference type="AlphaFoldDB" id="A0A6A4QBY6"/>
<evidence type="ECO:0000313" key="1">
    <source>
        <dbReference type="EMBL" id="KAE9611006.1"/>
    </source>
</evidence>
<keyword evidence="2" id="KW-1185">Reference proteome</keyword>
<protein>
    <submittedName>
        <fullName evidence="1">Uncharacterized protein</fullName>
    </submittedName>
</protein>
<accession>A0A6A4QBY6</accession>
<name>A0A6A4QBY6_LUPAL</name>
<evidence type="ECO:0000313" key="2">
    <source>
        <dbReference type="Proteomes" id="UP000447434"/>
    </source>
</evidence>
<organism evidence="1 2">
    <name type="scientific">Lupinus albus</name>
    <name type="common">White lupine</name>
    <name type="synonym">Lupinus termis</name>
    <dbReference type="NCBI Taxonomy" id="3870"/>
    <lineage>
        <taxon>Eukaryota</taxon>
        <taxon>Viridiplantae</taxon>
        <taxon>Streptophyta</taxon>
        <taxon>Embryophyta</taxon>
        <taxon>Tracheophyta</taxon>
        <taxon>Spermatophyta</taxon>
        <taxon>Magnoliopsida</taxon>
        <taxon>eudicotyledons</taxon>
        <taxon>Gunneridae</taxon>
        <taxon>Pentapetalae</taxon>
        <taxon>rosids</taxon>
        <taxon>fabids</taxon>
        <taxon>Fabales</taxon>
        <taxon>Fabaceae</taxon>
        <taxon>Papilionoideae</taxon>
        <taxon>50 kb inversion clade</taxon>
        <taxon>genistoids sensu lato</taxon>
        <taxon>core genistoids</taxon>
        <taxon>Genisteae</taxon>
        <taxon>Lupinus</taxon>
    </lineage>
</organism>